<name>A0A194W1W1_CYTMA</name>
<evidence type="ECO:0000313" key="3">
    <source>
        <dbReference type="Proteomes" id="UP000078559"/>
    </source>
</evidence>
<accession>A0A194W1W1</accession>
<keyword evidence="3" id="KW-1185">Reference proteome</keyword>
<dbReference type="Proteomes" id="UP000078559">
    <property type="component" value="Chromosome 6"/>
</dbReference>
<protein>
    <recommendedName>
        <fullName evidence="4">AA1-like domain-containing protein</fullName>
    </recommendedName>
</protein>
<evidence type="ECO:0000313" key="2">
    <source>
        <dbReference type="EMBL" id="KUI70449.1"/>
    </source>
</evidence>
<proteinExistence type="predicted"/>
<keyword evidence="1" id="KW-0732">Signal</keyword>
<reference evidence="2" key="1">
    <citation type="submission" date="2014-12" db="EMBL/GenBank/DDBJ databases">
        <title>Genome Sequence of Valsa Canker Pathogens Uncovers a Specific Adaption of Colonization on Woody Bark.</title>
        <authorList>
            <person name="Yin Z."/>
            <person name="Liu H."/>
            <person name="Gao X."/>
            <person name="Li Z."/>
            <person name="Song N."/>
            <person name="Ke X."/>
            <person name="Dai Q."/>
            <person name="Wu Y."/>
            <person name="Sun Y."/>
            <person name="Xu J.-R."/>
            <person name="Kang Z.K."/>
            <person name="Wang L."/>
            <person name="Huang L."/>
        </authorList>
    </citation>
    <scope>NUCLEOTIDE SEQUENCE [LARGE SCALE GENOMIC DNA]</scope>
    <source>
        <strain evidence="2">03-8</strain>
    </source>
</reference>
<organism evidence="2 3">
    <name type="scientific">Cytospora mali</name>
    <name type="common">Apple Valsa canker fungus</name>
    <name type="synonym">Valsa mali</name>
    <dbReference type="NCBI Taxonomy" id="578113"/>
    <lineage>
        <taxon>Eukaryota</taxon>
        <taxon>Fungi</taxon>
        <taxon>Dikarya</taxon>
        <taxon>Ascomycota</taxon>
        <taxon>Pezizomycotina</taxon>
        <taxon>Sordariomycetes</taxon>
        <taxon>Sordariomycetidae</taxon>
        <taxon>Diaporthales</taxon>
        <taxon>Cytosporaceae</taxon>
        <taxon>Cytospora</taxon>
    </lineage>
</organism>
<gene>
    <name evidence="2" type="ORF">VM1G_11723</name>
</gene>
<feature type="signal peptide" evidence="1">
    <location>
        <begin position="1"/>
        <end position="25"/>
    </location>
</feature>
<evidence type="ECO:0008006" key="4">
    <source>
        <dbReference type="Google" id="ProtNLM"/>
    </source>
</evidence>
<feature type="chain" id="PRO_5008267104" description="AA1-like domain-containing protein" evidence="1">
    <location>
        <begin position="26"/>
        <end position="180"/>
    </location>
</feature>
<dbReference type="AlphaFoldDB" id="A0A194W1W1"/>
<dbReference type="EMBL" id="CM003103">
    <property type="protein sequence ID" value="KUI70449.1"/>
    <property type="molecule type" value="Genomic_DNA"/>
</dbReference>
<sequence length="180" mass="19466">MTLTFASTMRFLGPVVLIFTSLTSATPVALTSERQSWRDTCTAALPSQFTIFDFSYSFDHFNPETDSIDFSFVDNNLISTTCHWNWSSAIVNPNSNSNDAIYACDNPSVRFGFSTNPAIYLNIYEVICSGTTDSEVHGGTPEFLQAACVSTNNGGGRYSCALTPGSTVTGDFTDLGPVQS</sequence>
<evidence type="ECO:0000256" key="1">
    <source>
        <dbReference type="SAM" id="SignalP"/>
    </source>
</evidence>